<gene>
    <name evidence="1" type="ORF">SAMN03080599_02580</name>
</gene>
<reference evidence="1 2" key="1">
    <citation type="submission" date="2016-10" db="EMBL/GenBank/DDBJ databases">
        <authorList>
            <person name="de Groot N.N."/>
        </authorList>
    </citation>
    <scope>NUCLEOTIDE SEQUENCE [LARGE SCALE GENOMIC DNA]</scope>
    <source>
        <strain evidence="1 2">DSM 2784</strain>
    </source>
</reference>
<keyword evidence="2" id="KW-1185">Reference proteome</keyword>
<dbReference type="Gene3D" id="2.30.110.10">
    <property type="entry name" value="Electron Transport, Fmn-binding Protein, Chain A"/>
    <property type="match status" value="1"/>
</dbReference>
<sequence length="156" mass="17674">MRRKDREIKDTKTMDEIVRACFCCRVGFNDNGEVYIVPLSFGYVSEGENRTLYFHSAREGRKIDLIARGPKVGFEMDTAYELVAHAQACSHSARFKSVIGSGTISFVTDNMEKEAALRQIMLQTTGKSQWSFSEAMLNSVCVFKLEVEKISCKEHL</sequence>
<evidence type="ECO:0000313" key="2">
    <source>
        <dbReference type="Proteomes" id="UP000199208"/>
    </source>
</evidence>
<name>A0A1G5S405_9FIRM</name>
<dbReference type="RefSeq" id="WP_092592161.1">
    <property type="nucleotide sequence ID" value="NZ_FMWL01000016.1"/>
</dbReference>
<accession>A0A1G5S405</accession>
<dbReference type="SUPFAM" id="SSF50475">
    <property type="entry name" value="FMN-binding split barrel"/>
    <property type="match status" value="1"/>
</dbReference>
<dbReference type="PANTHER" id="PTHR34071">
    <property type="entry name" value="5-NITROIMIDAZOLE ANTIBIOTICS RESISTANCE PROTEIN, NIMA-FAMILY-RELATED PROTEIN-RELATED"/>
    <property type="match status" value="1"/>
</dbReference>
<evidence type="ECO:0008006" key="3">
    <source>
        <dbReference type="Google" id="ProtNLM"/>
    </source>
</evidence>
<dbReference type="Proteomes" id="UP000199208">
    <property type="component" value="Unassembled WGS sequence"/>
</dbReference>
<evidence type="ECO:0000313" key="1">
    <source>
        <dbReference type="EMBL" id="SCZ81046.1"/>
    </source>
</evidence>
<dbReference type="PANTHER" id="PTHR34071:SF2">
    <property type="entry name" value="FLAVIN-NUCLEOTIDE-BINDING PROTEIN"/>
    <property type="match status" value="1"/>
</dbReference>
<dbReference type="OrthoDB" id="9794935at2"/>
<dbReference type="STRING" id="1120920.SAMN03080599_02580"/>
<proteinExistence type="predicted"/>
<dbReference type="InterPro" id="IPR012349">
    <property type="entry name" value="Split_barrel_FMN-bd"/>
</dbReference>
<protein>
    <recommendedName>
        <fullName evidence="3">Nitroimidazol reductase NimA, pyridoxamine 5'-phosphate oxidase superfamily</fullName>
    </recommendedName>
</protein>
<organism evidence="1 2">
    <name type="scientific">Acidaminobacter hydrogenoformans DSM 2784</name>
    <dbReference type="NCBI Taxonomy" id="1120920"/>
    <lineage>
        <taxon>Bacteria</taxon>
        <taxon>Bacillati</taxon>
        <taxon>Bacillota</taxon>
        <taxon>Clostridia</taxon>
        <taxon>Peptostreptococcales</taxon>
        <taxon>Acidaminobacteraceae</taxon>
        <taxon>Acidaminobacter</taxon>
    </lineage>
</organism>
<dbReference type="InterPro" id="IPR024747">
    <property type="entry name" value="Pyridox_Oxase-rel"/>
</dbReference>
<dbReference type="Pfam" id="PF12900">
    <property type="entry name" value="Pyridox_ox_2"/>
    <property type="match status" value="1"/>
</dbReference>
<dbReference type="EMBL" id="FMWL01000016">
    <property type="protein sequence ID" value="SCZ81046.1"/>
    <property type="molecule type" value="Genomic_DNA"/>
</dbReference>
<dbReference type="AlphaFoldDB" id="A0A1G5S405"/>